<dbReference type="AlphaFoldDB" id="A0A9W8A278"/>
<proteinExistence type="inferred from homology"/>
<feature type="compositionally biased region" description="Low complexity" evidence="2">
    <location>
        <begin position="466"/>
        <end position="476"/>
    </location>
</feature>
<dbReference type="SUPFAM" id="SSF48371">
    <property type="entry name" value="ARM repeat"/>
    <property type="match status" value="1"/>
</dbReference>
<accession>A0A9W8A278</accession>
<dbReference type="Pfam" id="PF05327">
    <property type="entry name" value="RRN3"/>
    <property type="match status" value="3"/>
</dbReference>
<dbReference type="InterPro" id="IPR016024">
    <property type="entry name" value="ARM-type_fold"/>
</dbReference>
<feature type="region of interest" description="Disordered" evidence="2">
    <location>
        <begin position="216"/>
        <end position="250"/>
    </location>
</feature>
<evidence type="ECO:0000256" key="1">
    <source>
        <dbReference type="ARBA" id="ARBA00010098"/>
    </source>
</evidence>
<sequence length="624" mass="70279">MSEPTSAIPTQHTDKALQREGRHKRKSVTFHIPGEFYPAGSRDYSSDDSDDDIGEAGPGRLFPSGPLLDRAIFLKTYTSNALQQVKKGQMSEYNEIVKVFSQSRSGFDKQRSFSDEQSQKLKPWLVSLSENVSSLGLSYQALVSAILHNDWLSSNDQAFVEIQVEVEELELRQNTDIPNNDYPDEPPNSPESDAIFDMEIDGVHQQKSSQINIDAISDPLPKTNSLNQDSGEQVVGSESDESDSEAELEDDGDTIELSYNVTELIAKLDTMLDLLLSWLRTQFNEALQDQSKQPAFHQLFLNCIEIFDNVLLPTFKSRYTQFVVFYLCSLDTYFCDLFLGNAVAKLGDPIPQHQLLLKEGESVVIRVAAASYIGSFVARAKYVSSEVVRNVMGVLVQWVNTYLDWLEESSSDTSAKKNMHDVFYSVSQAIMYIFCFRWRDLTLNGETENGPSMDIPIPQSPSPKTKSSISLWSNKKSSPDPRDLKWCPELSGIHRLIFSRLNPLKANESTSTAEQYYGPGKTEDILHHELETFFPFDPISLTLCRSYIDDLYLVWQGIGDEDDDASDDEDEDEEEDEDEDGQSDGHDNDKPDMSKGLSINRNNKDINDQFVAMSISPVPFSVPI</sequence>
<protein>
    <submittedName>
        <fullName evidence="3">DNA independent RNA polymerase I transcription factor</fullName>
    </submittedName>
</protein>
<feature type="region of interest" description="Disordered" evidence="2">
    <location>
        <begin position="559"/>
        <end position="602"/>
    </location>
</feature>
<reference evidence="3" key="1">
    <citation type="submission" date="2022-07" db="EMBL/GenBank/DDBJ databases">
        <title>Phylogenomic reconstructions and comparative analyses of Kickxellomycotina fungi.</title>
        <authorList>
            <person name="Reynolds N.K."/>
            <person name="Stajich J.E."/>
            <person name="Barry K."/>
            <person name="Grigoriev I.V."/>
            <person name="Crous P."/>
            <person name="Smith M.E."/>
        </authorList>
    </citation>
    <scope>NUCLEOTIDE SEQUENCE</scope>
    <source>
        <strain evidence="3">NBRC 100468</strain>
    </source>
</reference>
<organism evidence="3 4">
    <name type="scientific">Mycoemilia scoparia</name>
    <dbReference type="NCBI Taxonomy" id="417184"/>
    <lineage>
        <taxon>Eukaryota</taxon>
        <taxon>Fungi</taxon>
        <taxon>Fungi incertae sedis</taxon>
        <taxon>Zoopagomycota</taxon>
        <taxon>Kickxellomycotina</taxon>
        <taxon>Kickxellomycetes</taxon>
        <taxon>Kickxellales</taxon>
        <taxon>Kickxellaceae</taxon>
        <taxon>Mycoemilia</taxon>
    </lineage>
</organism>
<dbReference type="OrthoDB" id="26970at2759"/>
<evidence type="ECO:0000256" key="2">
    <source>
        <dbReference type="SAM" id="MobiDB-lite"/>
    </source>
</evidence>
<keyword evidence="4" id="KW-1185">Reference proteome</keyword>
<gene>
    <name evidence="3" type="primary">RRN3</name>
    <name evidence="3" type="ORF">H4219_000680</name>
</gene>
<dbReference type="GO" id="GO:0001181">
    <property type="term" value="F:RNA polymerase I general transcription initiation factor activity"/>
    <property type="evidence" value="ECO:0007669"/>
    <property type="project" value="InterPro"/>
</dbReference>
<feature type="region of interest" description="Disordered" evidence="2">
    <location>
        <begin position="1"/>
        <end position="61"/>
    </location>
</feature>
<feature type="compositionally biased region" description="Polar residues" evidence="2">
    <location>
        <begin position="1"/>
        <end position="11"/>
    </location>
</feature>
<feature type="region of interest" description="Disordered" evidence="2">
    <location>
        <begin position="449"/>
        <end position="481"/>
    </location>
</feature>
<feature type="region of interest" description="Disordered" evidence="2">
    <location>
        <begin position="172"/>
        <end position="194"/>
    </location>
</feature>
<feature type="compositionally biased region" description="Basic and acidic residues" evidence="2">
    <location>
        <begin position="583"/>
        <end position="593"/>
    </location>
</feature>
<dbReference type="Proteomes" id="UP001150538">
    <property type="component" value="Unassembled WGS sequence"/>
</dbReference>
<dbReference type="GO" id="GO:0001042">
    <property type="term" value="F:RNA polymerase I core binding"/>
    <property type="evidence" value="ECO:0007669"/>
    <property type="project" value="TreeGrafter"/>
</dbReference>
<dbReference type="GO" id="GO:0005634">
    <property type="term" value="C:nucleus"/>
    <property type="evidence" value="ECO:0007669"/>
    <property type="project" value="TreeGrafter"/>
</dbReference>
<evidence type="ECO:0000313" key="4">
    <source>
        <dbReference type="Proteomes" id="UP001150538"/>
    </source>
</evidence>
<dbReference type="InterPro" id="IPR007991">
    <property type="entry name" value="RNA_pol_I_trans_ini_fac_RRN3"/>
</dbReference>
<comment type="caution">
    <text evidence="3">The sequence shown here is derived from an EMBL/GenBank/DDBJ whole genome shotgun (WGS) entry which is preliminary data.</text>
</comment>
<name>A0A9W8A278_9FUNG</name>
<feature type="compositionally biased region" description="Acidic residues" evidence="2">
    <location>
        <begin position="559"/>
        <end position="582"/>
    </location>
</feature>
<dbReference type="PANTHER" id="PTHR12790">
    <property type="entry name" value="TRANSCRIPTION INITIATION FACTOR IA RRN3"/>
    <property type="match status" value="1"/>
</dbReference>
<dbReference type="GO" id="GO:0006361">
    <property type="term" value="P:transcription initiation at RNA polymerase I promoter"/>
    <property type="evidence" value="ECO:0007669"/>
    <property type="project" value="InterPro"/>
</dbReference>
<dbReference type="PANTHER" id="PTHR12790:SF0">
    <property type="entry name" value="RNA POLYMERASE I-SPECIFIC TRANSCRIPTION INITIATION FACTOR RRN3-RELATED"/>
    <property type="match status" value="1"/>
</dbReference>
<feature type="compositionally biased region" description="Acidic residues" evidence="2">
    <location>
        <begin position="238"/>
        <end position="250"/>
    </location>
</feature>
<comment type="similarity">
    <text evidence="1">Belongs to the RRN3 family.</text>
</comment>
<dbReference type="EMBL" id="JANBPU010000005">
    <property type="protein sequence ID" value="KAJ1921363.1"/>
    <property type="molecule type" value="Genomic_DNA"/>
</dbReference>
<evidence type="ECO:0000313" key="3">
    <source>
        <dbReference type="EMBL" id="KAJ1921363.1"/>
    </source>
</evidence>